<evidence type="ECO:0000313" key="3">
    <source>
        <dbReference type="EMBL" id="KAK0633544.1"/>
    </source>
</evidence>
<accession>A0AA40CDK8</accession>
<proteinExistence type="predicted"/>
<dbReference type="CDD" id="cd04301">
    <property type="entry name" value="NAT_SF"/>
    <property type="match status" value="1"/>
</dbReference>
<sequence length="355" mass="38571">MDASNIVTAPPKGEETLSDSIASLRDASRKLVREWGFLRSVFAESPLSPAAVHCLIEIGDVPDALPRSSSRLSVELRVLPTELARILSELAASGCIAVDHERLSETPGDVAYKLTAKGIQTLNAINAYAENQVSRALAAVPAGTASDITAAFRLYTTALERARAVPTPESSPSLPLQQTPARNVTIAPGYTPTLISSAVQMHMSYYHTRIGWGREFETGLSSMLSDIVSRLGNPFNQAWAAVESLPLPSGNPTQKIIGTIFIDGQIPGKEGTAQLRAFIVDEGARGLGLGRKLVGAAMGFVRERRFKECRLTTMRSLGAARKLYEGYGFVEVREERKVIWGVEVGEMEYVWRRDV</sequence>
<dbReference type="PANTHER" id="PTHR13947">
    <property type="entry name" value="GNAT FAMILY N-ACETYLTRANSFERASE"/>
    <property type="match status" value="1"/>
</dbReference>
<gene>
    <name evidence="3" type="ORF">B0T14DRAFT_418423</name>
</gene>
<dbReference type="InterPro" id="IPR050769">
    <property type="entry name" value="NAT_camello-type"/>
</dbReference>
<dbReference type="InterPro" id="IPR000182">
    <property type="entry name" value="GNAT_dom"/>
</dbReference>
<reference evidence="3" key="1">
    <citation type="submission" date="2023-06" db="EMBL/GenBank/DDBJ databases">
        <title>Genome-scale phylogeny and comparative genomics of the fungal order Sordariales.</title>
        <authorList>
            <consortium name="Lawrence Berkeley National Laboratory"/>
            <person name="Hensen N."/>
            <person name="Bonometti L."/>
            <person name="Westerberg I."/>
            <person name="Brannstrom I.O."/>
            <person name="Guillou S."/>
            <person name="Cros-Aarteil S."/>
            <person name="Calhoun S."/>
            <person name="Haridas S."/>
            <person name="Kuo A."/>
            <person name="Mondo S."/>
            <person name="Pangilinan J."/>
            <person name="Riley R."/>
            <person name="Labutti K."/>
            <person name="Andreopoulos B."/>
            <person name="Lipzen A."/>
            <person name="Chen C."/>
            <person name="Yanf M."/>
            <person name="Daum C."/>
            <person name="Ng V."/>
            <person name="Clum A."/>
            <person name="Steindorff A."/>
            <person name="Ohm R."/>
            <person name="Martin F."/>
            <person name="Silar P."/>
            <person name="Natvig D."/>
            <person name="Lalanne C."/>
            <person name="Gautier V."/>
            <person name="Ament-Velasquez S.L."/>
            <person name="Kruys A."/>
            <person name="Hutchinson M.I."/>
            <person name="Powell A.J."/>
            <person name="Barry K."/>
            <person name="Miller A.N."/>
            <person name="Grigoriev I.V."/>
            <person name="Debuchy R."/>
            <person name="Gladieux P."/>
            <person name="Thoren M.H."/>
            <person name="Johannesson H."/>
        </authorList>
    </citation>
    <scope>NUCLEOTIDE SEQUENCE</scope>
    <source>
        <strain evidence="3">CBS 606.72</strain>
    </source>
</reference>
<evidence type="ECO:0000256" key="1">
    <source>
        <dbReference type="ARBA" id="ARBA00022679"/>
    </source>
</evidence>
<evidence type="ECO:0000313" key="4">
    <source>
        <dbReference type="Proteomes" id="UP001175000"/>
    </source>
</evidence>
<feature type="domain" description="N-acetyltransferase" evidence="2">
    <location>
        <begin position="255"/>
        <end position="355"/>
    </location>
</feature>
<keyword evidence="1" id="KW-0808">Transferase</keyword>
<dbReference type="Pfam" id="PF00583">
    <property type="entry name" value="Acetyltransf_1"/>
    <property type="match status" value="1"/>
</dbReference>
<evidence type="ECO:0000259" key="2">
    <source>
        <dbReference type="PROSITE" id="PS51186"/>
    </source>
</evidence>
<dbReference type="SUPFAM" id="SSF46785">
    <property type="entry name" value="Winged helix' DNA-binding domain"/>
    <property type="match status" value="1"/>
</dbReference>
<dbReference type="EMBL" id="JAULSU010000001">
    <property type="protein sequence ID" value="KAK0633544.1"/>
    <property type="molecule type" value="Genomic_DNA"/>
</dbReference>
<dbReference type="SUPFAM" id="SSF55729">
    <property type="entry name" value="Acyl-CoA N-acyltransferases (Nat)"/>
    <property type="match status" value="1"/>
</dbReference>
<dbReference type="Gene3D" id="1.10.10.10">
    <property type="entry name" value="Winged helix-like DNA-binding domain superfamily/Winged helix DNA-binding domain"/>
    <property type="match status" value="1"/>
</dbReference>
<dbReference type="InterPro" id="IPR016181">
    <property type="entry name" value="Acyl_CoA_acyltransferase"/>
</dbReference>
<protein>
    <recommendedName>
        <fullName evidence="2">N-acetyltransferase domain-containing protein</fullName>
    </recommendedName>
</protein>
<dbReference type="PROSITE" id="PS51186">
    <property type="entry name" value="GNAT"/>
    <property type="match status" value="1"/>
</dbReference>
<dbReference type="Gene3D" id="3.40.630.30">
    <property type="match status" value="1"/>
</dbReference>
<dbReference type="Proteomes" id="UP001175000">
    <property type="component" value="Unassembled WGS sequence"/>
</dbReference>
<keyword evidence="4" id="KW-1185">Reference proteome</keyword>
<comment type="caution">
    <text evidence="3">The sequence shown here is derived from an EMBL/GenBank/DDBJ whole genome shotgun (WGS) entry which is preliminary data.</text>
</comment>
<dbReference type="InterPro" id="IPR036388">
    <property type="entry name" value="WH-like_DNA-bd_sf"/>
</dbReference>
<dbReference type="PANTHER" id="PTHR13947:SF37">
    <property type="entry name" value="LD18367P"/>
    <property type="match status" value="1"/>
</dbReference>
<organism evidence="3 4">
    <name type="scientific">Immersiella caudata</name>
    <dbReference type="NCBI Taxonomy" id="314043"/>
    <lineage>
        <taxon>Eukaryota</taxon>
        <taxon>Fungi</taxon>
        <taxon>Dikarya</taxon>
        <taxon>Ascomycota</taxon>
        <taxon>Pezizomycotina</taxon>
        <taxon>Sordariomycetes</taxon>
        <taxon>Sordariomycetidae</taxon>
        <taxon>Sordariales</taxon>
        <taxon>Lasiosphaeriaceae</taxon>
        <taxon>Immersiella</taxon>
    </lineage>
</organism>
<dbReference type="AlphaFoldDB" id="A0AA40CDK8"/>
<name>A0AA40CDK8_9PEZI</name>
<dbReference type="InterPro" id="IPR036390">
    <property type="entry name" value="WH_DNA-bd_sf"/>
</dbReference>
<dbReference type="GO" id="GO:0008080">
    <property type="term" value="F:N-acetyltransferase activity"/>
    <property type="evidence" value="ECO:0007669"/>
    <property type="project" value="InterPro"/>
</dbReference>